<dbReference type="InterPro" id="IPR016193">
    <property type="entry name" value="Cytidine_deaminase-like"/>
</dbReference>
<evidence type="ECO:0000256" key="18">
    <source>
        <dbReference type="PIRSR" id="PIRSR006769-3"/>
    </source>
</evidence>
<dbReference type="Gene3D" id="3.40.430.10">
    <property type="entry name" value="Dihydrofolate Reductase, subunit A"/>
    <property type="match status" value="1"/>
</dbReference>
<reference evidence="20 22" key="1">
    <citation type="submission" date="2019-07" db="EMBL/GenBank/DDBJ databases">
        <title>Whole genome shotgun sequence of Clostridium butyricum NBRC 3858.</title>
        <authorList>
            <person name="Hosoyama A."/>
            <person name="Uohara A."/>
            <person name="Ohji S."/>
            <person name="Ichikawa N."/>
        </authorList>
    </citation>
    <scope>NUCLEOTIDE SEQUENCE [LARGE SCALE GENOMIC DNA]</scope>
    <source>
        <strain evidence="20 22">NBRC 3858</strain>
    </source>
</reference>
<dbReference type="Pfam" id="PF01872">
    <property type="entry name" value="RibD_C"/>
    <property type="match status" value="1"/>
</dbReference>
<feature type="binding site" evidence="17">
    <location>
        <position position="292"/>
    </location>
    <ligand>
        <name>substrate</name>
    </ligand>
</feature>
<evidence type="ECO:0000313" key="22">
    <source>
        <dbReference type="Proteomes" id="UP000321089"/>
    </source>
</evidence>
<dbReference type="EC" id="1.1.1.193" evidence="15"/>
<evidence type="ECO:0000256" key="8">
    <source>
        <dbReference type="ARBA" id="ARBA00022801"/>
    </source>
</evidence>
<dbReference type="FunFam" id="3.40.140.10:FF:000025">
    <property type="entry name" value="Riboflavin biosynthesis protein RibD"/>
    <property type="match status" value="1"/>
</dbReference>
<feature type="binding site" evidence="18">
    <location>
        <position position="49"/>
    </location>
    <ligand>
        <name>Zn(2+)</name>
        <dbReference type="ChEBI" id="CHEBI:29105"/>
        <note>catalytic</note>
    </ligand>
</feature>
<gene>
    <name evidence="20" type="primary">ribD</name>
    <name evidence="20" type="ORF">CBU02nite_00280</name>
    <name evidence="21" type="ORF">GND98_009595</name>
</gene>
<dbReference type="SUPFAM" id="SSF53597">
    <property type="entry name" value="Dihydrofolate reductase-like"/>
    <property type="match status" value="1"/>
</dbReference>
<dbReference type="GO" id="GO:0008703">
    <property type="term" value="F:5-amino-6-(5-phosphoribosylamino)uracil reductase activity"/>
    <property type="evidence" value="ECO:0007669"/>
    <property type="project" value="UniProtKB-EC"/>
</dbReference>
<evidence type="ECO:0000313" key="23">
    <source>
        <dbReference type="Proteomes" id="UP000474042"/>
    </source>
</evidence>
<comment type="function">
    <text evidence="1 15">Converts 2,5-diamino-6-(ribosylamino)-4(3h)-pyrimidinone 5'-phosphate into 5-amino-6-(ribosylamino)-2,4(1h,3h)-pyrimidinedione 5'-phosphate.</text>
</comment>
<dbReference type="InterPro" id="IPR002734">
    <property type="entry name" value="RibDG_C"/>
</dbReference>
<evidence type="ECO:0000256" key="1">
    <source>
        <dbReference type="ARBA" id="ARBA00002151"/>
    </source>
</evidence>
<feature type="binding site" evidence="17">
    <location>
        <position position="169"/>
    </location>
    <ligand>
        <name>NADP(+)</name>
        <dbReference type="ChEBI" id="CHEBI:58349"/>
    </ligand>
</feature>
<evidence type="ECO:0000313" key="20">
    <source>
        <dbReference type="EMBL" id="GEQ19522.1"/>
    </source>
</evidence>
<comment type="pathway">
    <text evidence="3 15">Cofactor biosynthesis; riboflavin biosynthesis; 5-amino-6-(D-ribitylamino)uracil from GTP: step 3/4.</text>
</comment>
<evidence type="ECO:0000256" key="17">
    <source>
        <dbReference type="PIRSR" id="PIRSR006769-2"/>
    </source>
</evidence>
<dbReference type="RefSeq" id="WP_024038974.1">
    <property type="nucleotide sequence ID" value="NZ_BKBC01000001.1"/>
</dbReference>
<evidence type="ECO:0000256" key="15">
    <source>
        <dbReference type="PIRNR" id="PIRNR006769"/>
    </source>
</evidence>
<dbReference type="PANTHER" id="PTHR38011">
    <property type="entry name" value="DIHYDROFOLATE REDUCTASE FAMILY PROTEIN (AFU_ORTHOLOGUE AFUA_8G06820)"/>
    <property type="match status" value="1"/>
</dbReference>
<evidence type="ECO:0000256" key="7">
    <source>
        <dbReference type="ARBA" id="ARBA00022723"/>
    </source>
</evidence>
<dbReference type="NCBIfam" id="TIGR00326">
    <property type="entry name" value="eubact_ribD"/>
    <property type="match status" value="1"/>
</dbReference>
<dbReference type="InterPro" id="IPR002125">
    <property type="entry name" value="CMP_dCMP_dom"/>
</dbReference>
<dbReference type="EC" id="3.5.4.26" evidence="15"/>
<keyword evidence="9 15" id="KW-0862">Zinc</keyword>
<dbReference type="GO" id="GO:0050661">
    <property type="term" value="F:NADP binding"/>
    <property type="evidence" value="ECO:0007669"/>
    <property type="project" value="InterPro"/>
</dbReference>
<dbReference type="UniPathway" id="UPA00275">
    <property type="reaction ID" value="UER00401"/>
</dbReference>
<dbReference type="Proteomes" id="UP000474042">
    <property type="component" value="Unassembled WGS sequence"/>
</dbReference>
<dbReference type="AlphaFoldDB" id="A0A512TH17"/>
<name>A0A512TH17_CLOBU</name>
<evidence type="ECO:0000259" key="19">
    <source>
        <dbReference type="PROSITE" id="PS51747"/>
    </source>
</evidence>
<feature type="binding site" evidence="17">
    <location>
        <begin position="294"/>
        <end position="300"/>
    </location>
    <ligand>
        <name>NADP(+)</name>
        <dbReference type="ChEBI" id="CHEBI:58349"/>
    </ligand>
</feature>
<dbReference type="NCBIfam" id="TIGR00227">
    <property type="entry name" value="ribD_Cterm"/>
    <property type="match status" value="1"/>
</dbReference>
<dbReference type="InterPro" id="IPR016192">
    <property type="entry name" value="APOBEC/CMP_deaminase_Zn-bd"/>
</dbReference>
<protein>
    <recommendedName>
        <fullName evidence="15">Riboflavin biosynthesis protein RibD</fullName>
    </recommendedName>
    <domain>
        <recommendedName>
            <fullName evidence="15">Diaminohydroxyphosphoribosylaminopyrimidine deaminase</fullName>
            <shortName evidence="15">DRAP deaminase</shortName>
            <ecNumber evidence="15">3.5.4.26</ecNumber>
        </recommendedName>
        <alternativeName>
            <fullName evidence="15">Riboflavin-specific deaminase</fullName>
        </alternativeName>
    </domain>
    <domain>
        <recommendedName>
            <fullName evidence="15">5-amino-6-(5-phosphoribosylamino)uracil reductase</fullName>
            <ecNumber evidence="15">1.1.1.193</ecNumber>
        </recommendedName>
        <alternativeName>
            <fullName evidence="15">HTP reductase</fullName>
        </alternativeName>
    </domain>
</protein>
<evidence type="ECO:0000256" key="3">
    <source>
        <dbReference type="ARBA" id="ARBA00004910"/>
    </source>
</evidence>
<dbReference type="InterPro" id="IPR004794">
    <property type="entry name" value="Eubact_RibD"/>
</dbReference>
<dbReference type="EMBL" id="WOFV02000025">
    <property type="protein sequence ID" value="NAS18119.1"/>
    <property type="molecule type" value="Genomic_DNA"/>
</dbReference>
<organism evidence="20 22">
    <name type="scientific">Clostridium butyricum</name>
    <dbReference type="NCBI Taxonomy" id="1492"/>
    <lineage>
        <taxon>Bacteria</taxon>
        <taxon>Bacillati</taxon>
        <taxon>Bacillota</taxon>
        <taxon>Clostridia</taxon>
        <taxon>Eubacteriales</taxon>
        <taxon>Clostridiaceae</taxon>
        <taxon>Clostridium</taxon>
    </lineage>
</organism>
<evidence type="ECO:0000256" key="9">
    <source>
        <dbReference type="ARBA" id="ARBA00022833"/>
    </source>
</evidence>
<dbReference type="Pfam" id="PF00383">
    <property type="entry name" value="dCMP_cyt_deam_1"/>
    <property type="match status" value="1"/>
</dbReference>
<dbReference type="PROSITE" id="PS00903">
    <property type="entry name" value="CYT_DCMP_DEAMINASES_1"/>
    <property type="match status" value="1"/>
</dbReference>
<keyword evidence="10 15" id="KW-0521">NADP</keyword>
<dbReference type="GO" id="GO:0008835">
    <property type="term" value="F:diaminohydroxyphosphoribosylaminopyrimidine deaminase activity"/>
    <property type="evidence" value="ECO:0007669"/>
    <property type="project" value="UniProtKB-EC"/>
</dbReference>
<feature type="binding site" evidence="17">
    <location>
        <position position="199"/>
    </location>
    <ligand>
        <name>NADP(+)</name>
        <dbReference type="ChEBI" id="CHEBI:58349"/>
    </ligand>
</feature>
<comment type="catalytic activity">
    <reaction evidence="14 15">
        <text>2,5-diamino-6-hydroxy-4-(5-phosphoribosylamino)-pyrimidine + H2O + H(+) = 5-amino-6-(5-phospho-D-ribosylamino)uracil + NH4(+)</text>
        <dbReference type="Rhea" id="RHEA:21868"/>
        <dbReference type="ChEBI" id="CHEBI:15377"/>
        <dbReference type="ChEBI" id="CHEBI:15378"/>
        <dbReference type="ChEBI" id="CHEBI:28938"/>
        <dbReference type="ChEBI" id="CHEBI:58453"/>
        <dbReference type="ChEBI" id="CHEBI:58614"/>
        <dbReference type="EC" id="3.5.4.26"/>
    </reaction>
</comment>
<comment type="cofactor">
    <cofactor evidence="15 18">
        <name>Zn(2+)</name>
        <dbReference type="ChEBI" id="CHEBI:29105"/>
    </cofactor>
    <text evidence="15 18">Binds 1 zinc ion.</text>
</comment>
<evidence type="ECO:0000256" key="13">
    <source>
        <dbReference type="ARBA" id="ARBA00049861"/>
    </source>
</evidence>
<evidence type="ECO:0000256" key="11">
    <source>
        <dbReference type="ARBA" id="ARBA00023002"/>
    </source>
</evidence>
<evidence type="ECO:0000256" key="14">
    <source>
        <dbReference type="ARBA" id="ARBA00049886"/>
    </source>
</evidence>
<accession>A0A512TH17</accession>
<evidence type="ECO:0000256" key="6">
    <source>
        <dbReference type="ARBA" id="ARBA00022619"/>
    </source>
</evidence>
<feature type="binding site" evidence="17">
    <location>
        <position position="203"/>
    </location>
    <ligand>
        <name>substrate</name>
    </ligand>
</feature>
<comment type="pathway">
    <text evidence="2 15">Cofactor biosynthesis; riboflavin biosynthesis; 5-amino-6-(D-ribitylamino)uracil from GTP: step 2/4.</text>
</comment>
<comment type="similarity">
    <text evidence="4 15">In the N-terminal section; belongs to the cytidine and deoxycytidylate deaminase family.</text>
</comment>
<dbReference type="Gene3D" id="3.40.140.10">
    <property type="entry name" value="Cytidine Deaminase, domain 2"/>
    <property type="match status" value="1"/>
</dbReference>
<feature type="binding site" evidence="17">
    <location>
        <position position="183"/>
    </location>
    <ligand>
        <name>substrate</name>
    </ligand>
</feature>
<keyword evidence="8 15" id="KW-0378">Hydrolase</keyword>
<feature type="binding site" evidence="18">
    <location>
        <position position="83"/>
    </location>
    <ligand>
        <name>Zn(2+)</name>
        <dbReference type="ChEBI" id="CHEBI:29105"/>
        <note>catalytic</note>
    </ligand>
</feature>
<comment type="similarity">
    <text evidence="5 15">In the C-terminal section; belongs to the HTP reductase family.</text>
</comment>
<evidence type="ECO:0000313" key="21">
    <source>
        <dbReference type="EMBL" id="NAS18119.1"/>
    </source>
</evidence>
<feature type="active site" description="Proton donor" evidence="16">
    <location>
        <position position="51"/>
    </location>
</feature>
<proteinExistence type="inferred from homology"/>
<feature type="binding site" evidence="17">
    <location>
        <position position="195"/>
    </location>
    <ligand>
        <name>NADP(+)</name>
        <dbReference type="ChEBI" id="CHEBI:58349"/>
    </ligand>
</feature>
<keyword evidence="11 15" id="KW-0560">Oxidoreductase</keyword>
<evidence type="ECO:0000256" key="2">
    <source>
        <dbReference type="ARBA" id="ARBA00004882"/>
    </source>
</evidence>
<feature type="binding site" evidence="17">
    <location>
        <position position="221"/>
    </location>
    <ligand>
        <name>NADP(+)</name>
        <dbReference type="ChEBI" id="CHEBI:58349"/>
    </ligand>
</feature>
<keyword evidence="6 15" id="KW-0686">Riboflavin biosynthesis</keyword>
<comment type="catalytic activity">
    <reaction evidence="13 15">
        <text>5-amino-6-(5-phospho-D-ribitylamino)uracil + NADP(+) = 5-amino-6-(5-phospho-D-ribosylamino)uracil + NADPH + H(+)</text>
        <dbReference type="Rhea" id="RHEA:17845"/>
        <dbReference type="ChEBI" id="CHEBI:15378"/>
        <dbReference type="ChEBI" id="CHEBI:57783"/>
        <dbReference type="ChEBI" id="CHEBI:58349"/>
        <dbReference type="ChEBI" id="CHEBI:58421"/>
        <dbReference type="ChEBI" id="CHEBI:58453"/>
        <dbReference type="EC" id="1.1.1.193"/>
    </reaction>
</comment>
<dbReference type="CDD" id="cd01284">
    <property type="entry name" value="Riboflavin_deaminase-reductase"/>
    <property type="match status" value="1"/>
</dbReference>
<comment type="caution">
    <text evidence="20">The sequence shown here is derived from an EMBL/GenBank/DDBJ whole genome shotgun (WGS) entry which is preliminary data.</text>
</comment>
<dbReference type="SUPFAM" id="SSF53927">
    <property type="entry name" value="Cytidine deaminase-like"/>
    <property type="match status" value="1"/>
</dbReference>
<dbReference type="InterPro" id="IPR011549">
    <property type="entry name" value="RibD_C"/>
</dbReference>
<sequence>MDEFYMKRALELAVKGIGMVNPNPMVGAVIVKDNKVIGAGFHEKYGHAHAERNAVKNAVEDIEGATVYVTLEPCAHYGKTPPCVDLLIEKKVRKVVIGMLDPNPLVAGKSIKKLKENNIEVKVGVKEKECRKLNEVFIKYITTKKPFVIMKAGISIDGKIATSSGESKWITSERSRLHSHELRNRMSGIMVGINTVLSDDPSLTYRGEHKGKDPLRIIIDSTLKVPFESKVIKYNNNNTIVACVENTDLIKKEKLEKMGVKIIETKSKKGKVDLQEVVEKLGKEKIDSILLEGGGTLNFSALKEGIVDKVRFYIAPKIIGGENSKNSVSGQGFYNLDDCVNLKDMSYEQMGNEIVVEGYI</sequence>
<keyword evidence="7 15" id="KW-0479">Metal-binding</keyword>
<feature type="binding site" evidence="17">
    <location>
        <position position="167"/>
    </location>
    <ligand>
        <name>substrate</name>
    </ligand>
</feature>
<dbReference type="GO" id="GO:0008270">
    <property type="term" value="F:zinc ion binding"/>
    <property type="evidence" value="ECO:0007669"/>
    <property type="project" value="InterPro"/>
</dbReference>
<evidence type="ECO:0000256" key="5">
    <source>
        <dbReference type="ARBA" id="ARBA00007417"/>
    </source>
</evidence>
<evidence type="ECO:0000256" key="16">
    <source>
        <dbReference type="PIRSR" id="PIRSR006769-1"/>
    </source>
</evidence>
<evidence type="ECO:0000256" key="12">
    <source>
        <dbReference type="ARBA" id="ARBA00023268"/>
    </source>
</evidence>
<dbReference type="Proteomes" id="UP000321089">
    <property type="component" value="Unassembled WGS sequence"/>
</dbReference>
<evidence type="ECO:0000256" key="10">
    <source>
        <dbReference type="ARBA" id="ARBA00022857"/>
    </source>
</evidence>
<reference evidence="21 23" key="2">
    <citation type="submission" date="2020-01" db="EMBL/GenBank/DDBJ databases">
        <title>Genome sequence of a 1,3-propanediol producer, Clostridium butyricum S3.</title>
        <authorList>
            <person name="Zhou J."/>
        </authorList>
    </citation>
    <scope>NUCLEOTIDE SEQUENCE [LARGE SCALE GENOMIC DNA]</scope>
    <source>
        <strain evidence="21 23">S3</strain>
    </source>
</reference>
<dbReference type="EMBL" id="BKBC01000001">
    <property type="protein sequence ID" value="GEQ19522.1"/>
    <property type="molecule type" value="Genomic_DNA"/>
</dbReference>
<dbReference type="GO" id="GO:0009231">
    <property type="term" value="P:riboflavin biosynthetic process"/>
    <property type="evidence" value="ECO:0007669"/>
    <property type="project" value="UniProtKB-UniPathway"/>
</dbReference>
<feature type="binding site" evidence="17">
    <location>
        <position position="206"/>
    </location>
    <ligand>
        <name>substrate</name>
    </ligand>
</feature>
<keyword evidence="12" id="KW-0511">Multifunctional enzyme</keyword>
<dbReference type="PIRSF" id="PIRSF006769">
    <property type="entry name" value="RibD"/>
    <property type="match status" value="1"/>
</dbReference>
<feature type="domain" description="CMP/dCMP-type deaminase" evidence="19">
    <location>
        <begin position="1"/>
        <end position="122"/>
    </location>
</feature>
<feature type="binding site" evidence="18">
    <location>
        <position position="74"/>
    </location>
    <ligand>
        <name>Zn(2+)</name>
        <dbReference type="ChEBI" id="CHEBI:29105"/>
        <note>catalytic</note>
    </ligand>
</feature>
<feature type="binding site" evidence="17">
    <location>
        <position position="153"/>
    </location>
    <ligand>
        <name>NADP(+)</name>
        <dbReference type="ChEBI" id="CHEBI:58349"/>
    </ligand>
</feature>
<dbReference type="PANTHER" id="PTHR38011:SF7">
    <property type="entry name" value="2,5-DIAMINO-6-RIBOSYLAMINO-4(3H)-PYRIMIDINONE 5'-PHOSPHATE REDUCTASE"/>
    <property type="match status" value="1"/>
</dbReference>
<dbReference type="PROSITE" id="PS51747">
    <property type="entry name" value="CYT_DCMP_DEAMINASES_2"/>
    <property type="match status" value="1"/>
</dbReference>
<evidence type="ECO:0000256" key="4">
    <source>
        <dbReference type="ARBA" id="ARBA00005259"/>
    </source>
</evidence>
<dbReference type="InterPro" id="IPR024072">
    <property type="entry name" value="DHFR-like_dom_sf"/>
</dbReference>
<dbReference type="InterPro" id="IPR050765">
    <property type="entry name" value="Riboflavin_Biosynth_HTPR"/>
</dbReference>